<dbReference type="InterPro" id="IPR005084">
    <property type="entry name" value="CBM6"/>
</dbReference>
<dbReference type="PROSITE" id="PS50093">
    <property type="entry name" value="PKD"/>
    <property type="match status" value="5"/>
</dbReference>
<keyword evidence="6" id="KW-0472">Membrane</keyword>
<dbReference type="SUPFAM" id="SSF49313">
    <property type="entry name" value="Cadherin-like"/>
    <property type="match status" value="1"/>
</dbReference>
<evidence type="ECO:0000256" key="4">
    <source>
        <dbReference type="ARBA" id="ARBA00022737"/>
    </source>
</evidence>
<keyword evidence="2" id="KW-0812">Transmembrane</keyword>
<dbReference type="InterPro" id="IPR022409">
    <property type="entry name" value="PKD/Chitinase_dom"/>
</dbReference>
<evidence type="ECO:0000256" key="3">
    <source>
        <dbReference type="ARBA" id="ARBA00022729"/>
    </source>
</evidence>
<dbReference type="InterPro" id="IPR032179">
    <property type="entry name" value="Cry22Aa_Ig-like"/>
</dbReference>
<dbReference type="SUPFAM" id="SSF49384">
    <property type="entry name" value="Carbohydrate-binding domain"/>
    <property type="match status" value="1"/>
</dbReference>
<keyword evidence="11" id="KW-1185">Reference proteome</keyword>
<dbReference type="SUPFAM" id="SSF49785">
    <property type="entry name" value="Galactose-binding domain-like"/>
    <property type="match status" value="3"/>
</dbReference>
<name>A0ABY0U490_9FLAO</name>
<dbReference type="CDD" id="cd00146">
    <property type="entry name" value="PKD"/>
    <property type="match status" value="5"/>
</dbReference>
<evidence type="ECO:0000256" key="6">
    <source>
        <dbReference type="ARBA" id="ARBA00023136"/>
    </source>
</evidence>
<dbReference type="EMBL" id="LT629754">
    <property type="protein sequence ID" value="SDS04229.1"/>
    <property type="molecule type" value="Genomic_DNA"/>
</dbReference>
<proteinExistence type="predicted"/>
<dbReference type="SMART" id="SM00089">
    <property type="entry name" value="PKD"/>
    <property type="match status" value="6"/>
</dbReference>
<accession>A0ABY0U490</accession>
<feature type="domain" description="PKD" evidence="7">
    <location>
        <begin position="2066"/>
        <end position="2154"/>
    </location>
</feature>
<evidence type="ECO:0000259" key="9">
    <source>
        <dbReference type="PROSITE" id="PS51175"/>
    </source>
</evidence>
<dbReference type="Gene3D" id="2.60.40.10">
    <property type="entry name" value="Immunoglobulins"/>
    <property type="match status" value="9"/>
</dbReference>
<feature type="domain" description="PKD" evidence="7">
    <location>
        <begin position="1976"/>
        <end position="2062"/>
    </location>
</feature>
<dbReference type="PANTHER" id="PTHR46730">
    <property type="entry name" value="POLYCYSTIN-1"/>
    <property type="match status" value="1"/>
</dbReference>
<dbReference type="Pfam" id="PF18911">
    <property type="entry name" value="PKD_4"/>
    <property type="match status" value="5"/>
</dbReference>
<dbReference type="InterPro" id="IPR026444">
    <property type="entry name" value="Secre_tail"/>
</dbReference>
<keyword evidence="5" id="KW-1133">Transmembrane helix</keyword>
<evidence type="ECO:0000313" key="11">
    <source>
        <dbReference type="Proteomes" id="UP000199574"/>
    </source>
</evidence>
<dbReference type="InterPro" id="IPR013783">
    <property type="entry name" value="Ig-like_fold"/>
</dbReference>
<keyword evidence="4" id="KW-0677">Repeat</keyword>
<dbReference type="Pfam" id="PF18962">
    <property type="entry name" value="Por_Secre_tail"/>
    <property type="match status" value="1"/>
</dbReference>
<dbReference type="Pfam" id="PF11721">
    <property type="entry name" value="Malectin"/>
    <property type="match status" value="2"/>
</dbReference>
<reference evidence="10 11" key="1">
    <citation type="submission" date="2016-10" db="EMBL/GenBank/DDBJ databases">
        <authorList>
            <person name="Varghese N."/>
            <person name="Submissions S."/>
        </authorList>
    </citation>
    <scope>NUCLEOTIDE SEQUENCE [LARGE SCALE GENOMIC DNA]</scope>
    <source>
        <strain evidence="10 11">MAR_2009_60</strain>
    </source>
</reference>
<evidence type="ECO:0000259" key="8">
    <source>
        <dbReference type="PROSITE" id="PS50825"/>
    </source>
</evidence>
<sequence>MQRILPNLLDVLYNKKFKGFFNSIYKMFSFNVLLFFFSSTLFAQVNITTSPSSVSAAPNESFVITVELTTEQNVDAAEIHMSFDPTMLAVTNLSLPDINPLPVPIIGAGFDNLIGVIDYAAGTFTSFPNTDFDLIEIEFEALTTGSTELKFSGLPSKATFNGINILSDATGSTINIDIVDNTPPVITLIGEELINLLVGDSYIEQGATANDDIDGDISSNIIIGGDLIDTNIEAEYTVTYNVVDASNNQAVQVERTVIVSQDVINTFAITTDPGANGNITPSSTNVNQGDNILFMILPDSGYEIEDVVVNGVSVGPVNTYEFVNVQSNSTINATFIENTDFQLCIGCGNESLTAFGRDFIGDSAIQAPSDSGFLRSGGTPYSSNVNQITGTSSPDELLLFKNEIYGGKTGNPPVAYEIPVMNGYYQVDLYFAEVYQTTAGTRVFDVILEDNIILDKYDLLNPIKDGISTNNTAIVRTYFVLVEDGSLNVQVGPATVDNGKISGLCVTKTSNTNIHPVANLSDLQFEVGNNLSEILNIQDDDNLVVTLYNLPSSISYDSTNNQLIGTPVADELGDYKVNAIISDGNSSPVTAEFTITIYPSGSDLPPTIASVNDIEVIEGASIDANILVSDDNEVFNTDIVIYDKSSGGANNPFAPNTVVAESRYTFNDNGNGSYTFNWNTLPGDGRSYLAEITTDDGVNLPVVQNFSIDIAQPIPGNILAKTFSNPLPWYKGVSDTAPVPPFTVAIEDNAAENVGYIDAGDYIEFLINVPSPGIYDVEILAAKGNNGTTTLSISEENNESYSVIGNVTVSKSAWQTYVSYFTSVNFTNSGLQSIRLDFSAGINIKNFIFSQSPIASCNVAYRINAGGPINSLNGGDFEADQSADAAGGSAEIGIPSSYYKGVVDKTYGSNVALVSNDTGYPDAVFQTERHIEGGTLMNWEFPANGVYEVNLLFNENWTGESNDPRVFDVEIENAIVLDDYRPSIAAGGFNIAKVETFTVEVTDGTLNIDFIKGTQNPSIKGFSICFVSELENTDPIVTIDSPSENSTVVRGMDVNLIGTAIDSEDGDISDIINWSSGDSRFITSPLNGIGSNITGQFVTPGIQTLTATVEDSNSATNSSEIEIQVSGPEVLIDLPLENEMLNSTNVRLEWSGTNVLYNLTEHYHIFVNPEDLNNIDSSTRISTASQIGQEYWDLTSGDGIIEGDNTIVVVVADPTHAEFTNIEAKDIVNFTISLPDDTAPIITLLDEDPLIVELGSIYNNLGASAFDEIDGDLTSEIVIGGDVVDINIIGNYNITYNVSDTSGNVATEVTQTVTVVDSTAPIITCPVEIVTSTNSEICGVYLDLIEASAADFSNEITYEVFRSDGLLLTEPYGLGETSVTWTAIDGSGNRSESCIQTITVIDEIAPNLDCSPNIIVNSLNGSPIVVEIVEPVVLDACSGQNVVLTSTRNDGLNINDAYPVGITQIEWKAVDEASNFISCVQTVTVNYTGSSENNIEFFTFQEQSEPEIIDYSAGTIEVQVVAGTDVTSLQPNFGISANASVNPNLGEVLDFSSPVNFTVTAEDGTQRIWTITVIVDEEQDETLTINTFTLVNADTDQDIMILTDGELINAANYVNTNLAIRVSTSSDVGSVQLSLSGTKSRIQTESVLPYSLYGDNAQTGNYEGELFPIGAYIITATAYSNSGLTGSQGESQSLSFQFIDQDPLCIDFDVNIENILNPTGCNTNDGSIVLSTTGFNGSLVYDWGHDNNLNSSTADGLGSGTYNVMVTDTNGCFENLSITLNSPELPNVTLETFDDVFTTDNPFDLVGGSPEGGEYSGIGVNNNTFDPSVGVGIYNIMYTFTDSSGCTNSTTKSIKVINAPSDNAALFILNAEDDSPLYTLTDGLQISKSEIGETPLGIIYNADLAPGRVTFKLSGPLSQTKTEGPSAPYSLFGDIGVDIQGKAFPVGNYTLVATTTSGTSETVNFSIVSGPPANVPPVVVLSGSSDGTVPYKLNFTSTGSMDTDGSIAMYGWDFGDGATSSDANPSHTYSTGGDYNVTLTLTDDDGATSTKGIGVTAVDPTVNQAPNAVASALSNSGTVPFTVSFSSSGSDDSDGDITLYEWDFGDGSTSNQANPTHTYTVEGNFISVLTVTDDEGAKDTANVNIKVNAPIDNAALFILNAEDDSPLYTLTDGLQISKSDIGETPLGIIYNADLAPGSVTFRLSGPLSQTKTEGPSAPYSLFGDIGVDIQGKAFPVGNYTLVATTTSGTSETVNFSIVSGPPANVPPVVVLSGSSDGTVPYKLNFTSTGSMDTDGSIAMYGWDFGDGATSSDANPSHTYSTGGDYNVTLTLTDDDGATSTKGIGVTAVDPTVNQAPNAVASALSNSGTVPFTVSFSSSGSDDSDGDITLYEWDFGDGSTSNQANPTHTYTVEGNFISVLTVTDDEGAKDTANVNIKVNAPIDNAALFILNAEDDSPLYTLTDGLQISKSDIGETPLGIIYNADLAPGSVTFRLSGPLSQTKTEGPSAPYSLFGDIGVDIQGKAFPVGNYTLVATTTSGTSETVNFSIVSGPPANVPPVVVLSGSSDGTVPYKLNFTSTGSMDTDGSIAMYGWDFGDGATSSDANPSHTYSTGGDYNVTLTLTDDDGATSTKGIGVTAIDLADVEAVISFSLINAIDQLDLFEIQTNMSINSSEMEDVNIRANTNPGTVGSVKFELTGTINRTWVETNAPYALYGDFDGEFIPTTFTLGSYTLKATPYTLGSATGEAGQSLTVKFNVVQPTSTSKTAEVDMSIFPNPASESITVSFDKPTSLKKIYIYDITGKLIQSLNMDTGQDVGTYLLGVQDLPTGSYFVRTIDSEGKQSQQQMAIKR</sequence>
<feature type="domain" description="HYR" evidence="8">
    <location>
        <begin position="1316"/>
        <end position="1402"/>
    </location>
</feature>
<gene>
    <name evidence="10" type="ORF">SAMN05192545_0666</name>
</gene>
<dbReference type="Pfam" id="PF16403">
    <property type="entry name" value="Bact_surface_Ig-like"/>
    <property type="match status" value="2"/>
</dbReference>
<feature type="domain" description="PKD" evidence="7">
    <location>
        <begin position="2556"/>
        <end position="2637"/>
    </location>
</feature>
<dbReference type="Gene3D" id="2.60.120.430">
    <property type="entry name" value="Galactose-binding lectin"/>
    <property type="match status" value="2"/>
</dbReference>
<dbReference type="InterPro" id="IPR008965">
    <property type="entry name" value="CBM2/CBM3_carb-bd_dom_sf"/>
</dbReference>
<dbReference type="Gene3D" id="2.60.120.260">
    <property type="entry name" value="Galactose-binding domain-like"/>
    <property type="match status" value="1"/>
</dbReference>
<organism evidence="10 11">
    <name type="scientific">Maribacter dokdonensis</name>
    <dbReference type="NCBI Taxonomy" id="320912"/>
    <lineage>
        <taxon>Bacteria</taxon>
        <taxon>Pseudomonadati</taxon>
        <taxon>Bacteroidota</taxon>
        <taxon>Flavobacteriia</taxon>
        <taxon>Flavobacteriales</taxon>
        <taxon>Flavobacteriaceae</taxon>
        <taxon>Maribacter</taxon>
    </lineage>
</organism>
<feature type="domain" description="PKD" evidence="7">
    <location>
        <begin position="2356"/>
        <end position="2444"/>
    </location>
</feature>
<dbReference type="PROSITE" id="PS51175">
    <property type="entry name" value="CBM6"/>
    <property type="match status" value="1"/>
</dbReference>
<feature type="domain" description="PKD" evidence="7">
    <location>
        <begin position="2266"/>
        <end position="2352"/>
    </location>
</feature>
<dbReference type="Proteomes" id="UP000199574">
    <property type="component" value="Chromosome I"/>
</dbReference>
<feature type="domain" description="CBM6" evidence="9">
    <location>
        <begin position="716"/>
        <end position="850"/>
    </location>
</feature>
<evidence type="ECO:0000256" key="2">
    <source>
        <dbReference type="ARBA" id="ARBA00022692"/>
    </source>
</evidence>
<dbReference type="PROSITE" id="PS50825">
    <property type="entry name" value="HYR"/>
    <property type="match status" value="1"/>
</dbReference>
<dbReference type="InterPro" id="IPR021720">
    <property type="entry name" value="Malectin_dom"/>
</dbReference>
<comment type="subcellular location">
    <subcellularLocation>
        <location evidence="1">Membrane</location>
        <topology evidence="1">Multi-pass membrane protein</topology>
    </subcellularLocation>
</comment>
<evidence type="ECO:0000256" key="5">
    <source>
        <dbReference type="ARBA" id="ARBA00022989"/>
    </source>
</evidence>
<dbReference type="GeneID" id="90591182"/>
<dbReference type="InterPro" id="IPR003410">
    <property type="entry name" value="HYR_dom"/>
</dbReference>
<keyword evidence="3" id="KW-0732">Signal</keyword>
<evidence type="ECO:0000256" key="1">
    <source>
        <dbReference type="ARBA" id="ARBA00004141"/>
    </source>
</evidence>
<evidence type="ECO:0000313" key="10">
    <source>
        <dbReference type="EMBL" id="SDS04229.1"/>
    </source>
</evidence>
<dbReference type="InterPro" id="IPR015919">
    <property type="entry name" value="Cadherin-like_sf"/>
</dbReference>
<dbReference type="NCBIfam" id="TIGR04183">
    <property type="entry name" value="Por_Secre_tail"/>
    <property type="match status" value="1"/>
</dbReference>
<dbReference type="Gene3D" id="2.60.40.680">
    <property type="match status" value="1"/>
</dbReference>
<dbReference type="InterPro" id="IPR000601">
    <property type="entry name" value="PKD_dom"/>
</dbReference>
<dbReference type="RefSeq" id="WP_091602655.1">
    <property type="nucleotide sequence ID" value="NZ_LT629754.1"/>
</dbReference>
<protein>
    <submittedName>
        <fullName evidence="10">Por secretion system C-terminal sorting domain-containing protein</fullName>
    </submittedName>
</protein>
<dbReference type="SUPFAM" id="SSF49299">
    <property type="entry name" value="PKD domain"/>
    <property type="match status" value="5"/>
</dbReference>
<dbReference type="InterPro" id="IPR008979">
    <property type="entry name" value="Galactose-bd-like_sf"/>
</dbReference>
<dbReference type="PANTHER" id="PTHR46730:SF4">
    <property type="entry name" value="POLYCYSTIC KIDNEY DISEASE PROTEIN 1-LIKE 1"/>
    <property type="match status" value="1"/>
</dbReference>
<dbReference type="CDD" id="cd08547">
    <property type="entry name" value="Type_II_cohesin"/>
    <property type="match status" value="1"/>
</dbReference>
<dbReference type="Gene3D" id="2.60.40.2340">
    <property type="match status" value="1"/>
</dbReference>
<dbReference type="SMART" id="SM00606">
    <property type="entry name" value="CBD_IV"/>
    <property type="match status" value="1"/>
</dbReference>
<evidence type="ECO:0000259" key="7">
    <source>
        <dbReference type="PROSITE" id="PS50093"/>
    </source>
</evidence>
<dbReference type="InterPro" id="IPR006584">
    <property type="entry name" value="Cellulose-bd_IV"/>
</dbReference>
<dbReference type="InterPro" id="IPR035986">
    <property type="entry name" value="PKD_dom_sf"/>
</dbReference>